<accession>A0ABN4YKE1</accession>
<dbReference type="Gene3D" id="3.10.620.30">
    <property type="match status" value="1"/>
</dbReference>
<feature type="transmembrane region" description="Helical" evidence="1">
    <location>
        <begin position="813"/>
        <end position="833"/>
    </location>
</feature>
<evidence type="ECO:0000256" key="1">
    <source>
        <dbReference type="SAM" id="Phobius"/>
    </source>
</evidence>
<keyword evidence="1" id="KW-1133">Transmembrane helix</keyword>
<sequence>MSWCSTQFIFVLLIQKLFAFIFVITTITLPTFSINAQEQEIKANLTRHNLDKTWYKNSFAEKGVVLTTQPKWVQTIDNDSPPEPDSTELSDGVYHVILDNQIKVSDSDTLKFSRYVTKAVTAKGLEYVSQISIDFDPTYEKIAFHGITLHRDGERINKNLESQFSLDKRDSATDLIYDGTLTAFWLINDVRVGDTIEYSYTREGANPVYNNHFSYNRSLQWSVPIHMQFLRVIWGRSTPLNVKFHNSERQFKTTKLGKETDYQLLLQDNAPLSISSDAAIWYSPYEYVEVSSLPSWASVINWALPLFEKQVDDSDLITRQVQQIKKQSSVPKEQLVLALNFVQQDIRYMGLEMGSNSHFPAKASETLLKRYGDCKDKTVLLLALLRKLNITASATLVNSENGKILNKYLPSPQTFNHAIVKAELDEKTYWLDPTLLYQDVNLDELYQPDYGFGLVIKDGNKALESLANSNSGSKIDFKEHYDLSEGVKGNSTFNSVVTLTGQKARQLRARIENNSVTELSETYASYYNSIFNGIEIAEPLKVDFNPQQGNLSIEENYRLTSAWTQDDDEGYKIYFYESQIAPYLSMPEGFGVREIALAHPLTIQGVITAKLRPQNWDFDPELIKEDNRFFSTIFKLTFDKESNLLTLNYSYQSKVDHVKPSDIQEYSNALANVTGIDSYGIVDFDNPSTPTVINEPSTLQVFIDELGGLTYWIVAIICFGIGVLFTIVSLLDETKHQTTATFYPISFKKFILLGLFSFSLYLPYWSYKNWQFIKATHRSDIWPIARAFFNPLWFYALFMWMEVDSEQRNKRNWLIPTWAAGLSFIALISYNIVNNNISVSVVSYIIPIALFLPLVLYANKVNGRDSEAYIANSTLYIRNWVFMICAIPLLALILAQEANLIAKNDVINGKNLWQHDISFMQDNEMIQAGSSPIYFYSESFFSLQEAGNGFTQDNVFSYWTENDELHKVSAAFTSVENITVEYSDSETEETQINIFLENKDEFFLLVTASSAQDKVFVDKLLQQWNANKTPKKTDSVAEHTKIKAESVL</sequence>
<dbReference type="Gene3D" id="2.60.40.3140">
    <property type="match status" value="1"/>
</dbReference>
<gene>
    <name evidence="3" type="ORF">SJ2017_3893</name>
</gene>
<feature type="transmembrane region" description="Helical" evidence="1">
    <location>
        <begin position="742"/>
        <end position="761"/>
    </location>
</feature>
<dbReference type="SUPFAM" id="SSF54001">
    <property type="entry name" value="Cysteine proteinases"/>
    <property type="match status" value="1"/>
</dbReference>
<feature type="transmembrane region" description="Helical" evidence="1">
    <location>
        <begin position="879"/>
        <end position="895"/>
    </location>
</feature>
<dbReference type="RefSeq" id="WP_080917088.1">
    <property type="nucleotide sequence ID" value="NZ_CP020472.1"/>
</dbReference>
<dbReference type="Pfam" id="PF12969">
    <property type="entry name" value="DUF3857"/>
    <property type="match status" value="1"/>
</dbReference>
<name>A0ABN4YKE1_9GAMM</name>
<feature type="transmembrane region" description="Helical" evidence="1">
    <location>
        <begin position="839"/>
        <end position="858"/>
    </location>
</feature>
<feature type="transmembrane region" description="Helical" evidence="1">
    <location>
        <begin position="781"/>
        <end position="801"/>
    </location>
</feature>
<evidence type="ECO:0000313" key="4">
    <source>
        <dbReference type="Proteomes" id="UP000191820"/>
    </source>
</evidence>
<evidence type="ECO:0000313" key="3">
    <source>
        <dbReference type="EMBL" id="ARD24122.1"/>
    </source>
</evidence>
<keyword evidence="4" id="KW-1185">Reference proteome</keyword>
<dbReference type="Proteomes" id="UP000191820">
    <property type="component" value="Chromosome"/>
</dbReference>
<feature type="domain" description="DUF3857" evidence="2">
    <location>
        <begin position="111"/>
        <end position="268"/>
    </location>
</feature>
<organism evidence="3 4">
    <name type="scientific">Shewanella japonica</name>
    <dbReference type="NCBI Taxonomy" id="93973"/>
    <lineage>
        <taxon>Bacteria</taxon>
        <taxon>Pseudomonadati</taxon>
        <taxon>Pseudomonadota</taxon>
        <taxon>Gammaproteobacteria</taxon>
        <taxon>Alteromonadales</taxon>
        <taxon>Shewanellaceae</taxon>
        <taxon>Shewanella</taxon>
    </lineage>
</organism>
<keyword evidence="1" id="KW-0472">Membrane</keyword>
<keyword evidence="1" id="KW-0812">Transmembrane</keyword>
<protein>
    <recommendedName>
        <fullName evidence="2">DUF3857 domain-containing protein</fullName>
    </recommendedName>
</protein>
<reference evidence="3 4" key="1">
    <citation type="submission" date="2017-03" db="EMBL/GenBank/DDBJ databases">
        <title>Genome sequencing of Shewanella japonica KCTC 22435.</title>
        <authorList>
            <person name="Kim K.M."/>
        </authorList>
    </citation>
    <scope>NUCLEOTIDE SEQUENCE [LARGE SCALE GENOMIC DNA]</scope>
    <source>
        <strain evidence="3 4">KCTC 22435</strain>
    </source>
</reference>
<evidence type="ECO:0000259" key="2">
    <source>
        <dbReference type="Pfam" id="PF12969"/>
    </source>
</evidence>
<dbReference type="InterPro" id="IPR024618">
    <property type="entry name" value="DUF3857"/>
</dbReference>
<dbReference type="InterPro" id="IPR038765">
    <property type="entry name" value="Papain-like_cys_pep_sf"/>
</dbReference>
<dbReference type="EMBL" id="CP020472">
    <property type="protein sequence ID" value="ARD24122.1"/>
    <property type="molecule type" value="Genomic_DNA"/>
</dbReference>
<feature type="transmembrane region" description="Helical" evidence="1">
    <location>
        <begin position="709"/>
        <end position="730"/>
    </location>
</feature>
<proteinExistence type="predicted"/>